<organism evidence="3 4">
    <name type="scientific">Dyadobacter subterraneus</name>
    <dbReference type="NCBI Taxonomy" id="2773304"/>
    <lineage>
        <taxon>Bacteria</taxon>
        <taxon>Pseudomonadati</taxon>
        <taxon>Bacteroidota</taxon>
        <taxon>Cytophagia</taxon>
        <taxon>Cytophagales</taxon>
        <taxon>Spirosomataceae</taxon>
        <taxon>Dyadobacter</taxon>
    </lineage>
</organism>
<dbReference type="Pfam" id="PF03372">
    <property type="entry name" value="Exo_endo_phos"/>
    <property type="match status" value="1"/>
</dbReference>
<name>A0ABR9W6F9_9BACT</name>
<evidence type="ECO:0000313" key="3">
    <source>
        <dbReference type="EMBL" id="MBE9461020.1"/>
    </source>
</evidence>
<dbReference type="EMBL" id="JACYGY010000001">
    <property type="protein sequence ID" value="MBE9461020.1"/>
    <property type="molecule type" value="Genomic_DNA"/>
</dbReference>
<protein>
    <submittedName>
        <fullName evidence="3">Endonuclease/exonuclease/phosphatase family protein</fullName>
    </submittedName>
</protein>
<dbReference type="InterPro" id="IPR051916">
    <property type="entry name" value="GPI-anchor_lipid_remodeler"/>
</dbReference>
<dbReference type="GO" id="GO:0004519">
    <property type="term" value="F:endonuclease activity"/>
    <property type="evidence" value="ECO:0007669"/>
    <property type="project" value="UniProtKB-KW"/>
</dbReference>
<evidence type="ECO:0000313" key="4">
    <source>
        <dbReference type="Proteomes" id="UP000634134"/>
    </source>
</evidence>
<keyword evidence="1" id="KW-0732">Signal</keyword>
<dbReference type="SUPFAM" id="SSF56219">
    <property type="entry name" value="DNase I-like"/>
    <property type="match status" value="1"/>
</dbReference>
<dbReference type="InterPro" id="IPR005135">
    <property type="entry name" value="Endo/exonuclease/phosphatase"/>
</dbReference>
<keyword evidence="4" id="KW-1185">Reference proteome</keyword>
<sequence length="273" mass="30377">MKSILSLCCILIAFSSFITTENRVSKNNNEDQKRTLRILTYNIHHCNPPESAGGRIDVEAIAKVINNAKPDLVALQEVDVNTERSGKGLNQARQIADLTGMKFYFSKAIDHQGGDYGVAVLSKFPIVDSARFALPIKKDLVEEMRTIAAITVMLPSKQKIIFASTHLGLNEPNRLLQAETIIEHFGNEKLPMILAGDFNAEPESKVVNYFDKYFSRTCTANCQHTIPVVNPEKTIDYIMSKPSGTFKVLSHKVIDEKYASDHLPVLAELTLGK</sequence>
<dbReference type="Gene3D" id="3.60.10.10">
    <property type="entry name" value="Endonuclease/exonuclease/phosphatase"/>
    <property type="match status" value="1"/>
</dbReference>
<gene>
    <name evidence="3" type="ORF">IEE83_03910</name>
</gene>
<keyword evidence="3" id="KW-0540">Nuclease</keyword>
<proteinExistence type="predicted"/>
<reference evidence="4" key="1">
    <citation type="submission" date="2023-07" db="EMBL/GenBank/DDBJ databases">
        <title>Dyadobacter sp. nov 'subterranea' isolated from contaminted grondwater.</title>
        <authorList>
            <person name="Szabo I."/>
            <person name="Al-Omari J."/>
            <person name="Szerdahelyi S.G."/>
            <person name="Rado J."/>
        </authorList>
    </citation>
    <scope>NUCLEOTIDE SEQUENCE [LARGE SCALE GENOMIC DNA]</scope>
    <source>
        <strain evidence="4">UP-52</strain>
    </source>
</reference>
<feature type="chain" id="PRO_5045165445" evidence="1">
    <location>
        <begin position="19"/>
        <end position="273"/>
    </location>
</feature>
<keyword evidence="3" id="KW-0255">Endonuclease</keyword>
<evidence type="ECO:0000259" key="2">
    <source>
        <dbReference type="Pfam" id="PF03372"/>
    </source>
</evidence>
<comment type="caution">
    <text evidence="3">The sequence shown here is derived from an EMBL/GenBank/DDBJ whole genome shotgun (WGS) entry which is preliminary data.</text>
</comment>
<feature type="domain" description="Endonuclease/exonuclease/phosphatase" evidence="2">
    <location>
        <begin position="39"/>
        <end position="262"/>
    </location>
</feature>
<dbReference type="PANTHER" id="PTHR14859">
    <property type="entry name" value="CALCOFLUOR WHITE HYPERSENSITIVE PROTEIN PRECURSOR"/>
    <property type="match status" value="1"/>
</dbReference>
<keyword evidence="3" id="KW-0378">Hydrolase</keyword>
<dbReference type="PANTHER" id="PTHR14859:SF15">
    <property type="entry name" value="ENDONUCLEASE_EXONUCLEASE_PHOSPHATASE DOMAIN-CONTAINING PROTEIN"/>
    <property type="match status" value="1"/>
</dbReference>
<dbReference type="InterPro" id="IPR036691">
    <property type="entry name" value="Endo/exonu/phosph_ase_sf"/>
</dbReference>
<dbReference type="Proteomes" id="UP000634134">
    <property type="component" value="Unassembled WGS sequence"/>
</dbReference>
<dbReference type="RefSeq" id="WP_194119321.1">
    <property type="nucleotide sequence ID" value="NZ_JACYGY010000001.1"/>
</dbReference>
<accession>A0ABR9W6F9</accession>
<evidence type="ECO:0000256" key="1">
    <source>
        <dbReference type="SAM" id="SignalP"/>
    </source>
</evidence>
<feature type="signal peptide" evidence="1">
    <location>
        <begin position="1"/>
        <end position="18"/>
    </location>
</feature>